<sequence>MKLIRRHMLTGALAAAFLPAAPAIVKAATARRSIDEFAGAREMRTKTEAQADWTPVFQTAVNEGASTAIYVPPGNYPFRTYSGFVVDANRCVYNNPNQPRSIDIACDPDATFIVGGIKKGVRSII</sequence>
<dbReference type="Proteomes" id="UP000198804">
    <property type="component" value="Unassembled WGS sequence"/>
</dbReference>
<accession>A0A1I4H3H0</accession>
<dbReference type="RefSeq" id="WP_131803855.1">
    <property type="nucleotide sequence ID" value="NZ_FOSV01000013.1"/>
</dbReference>
<keyword evidence="3" id="KW-1185">Reference proteome</keyword>
<organism evidence="2 3">
    <name type="scientific">Methylorubrum salsuginis</name>
    <dbReference type="NCBI Taxonomy" id="414703"/>
    <lineage>
        <taxon>Bacteria</taxon>
        <taxon>Pseudomonadati</taxon>
        <taxon>Pseudomonadota</taxon>
        <taxon>Alphaproteobacteria</taxon>
        <taxon>Hyphomicrobiales</taxon>
        <taxon>Methylobacteriaceae</taxon>
        <taxon>Methylorubrum</taxon>
    </lineage>
</organism>
<evidence type="ECO:0008006" key="4">
    <source>
        <dbReference type="Google" id="ProtNLM"/>
    </source>
</evidence>
<protein>
    <recommendedName>
        <fullName evidence="4">Pectate lyase superfamily protein</fullName>
    </recommendedName>
</protein>
<reference evidence="3" key="1">
    <citation type="submission" date="2016-10" db="EMBL/GenBank/DDBJ databases">
        <authorList>
            <person name="Varghese N."/>
            <person name="Submissions S."/>
        </authorList>
    </citation>
    <scope>NUCLEOTIDE SEQUENCE [LARGE SCALE GENOMIC DNA]</scope>
    <source>
        <strain evidence="3">CGMCC 1.6474</strain>
    </source>
</reference>
<proteinExistence type="predicted"/>
<evidence type="ECO:0000256" key="1">
    <source>
        <dbReference type="SAM" id="SignalP"/>
    </source>
</evidence>
<evidence type="ECO:0000313" key="2">
    <source>
        <dbReference type="EMBL" id="SFL36177.1"/>
    </source>
</evidence>
<keyword evidence="1" id="KW-0732">Signal</keyword>
<dbReference type="AlphaFoldDB" id="A0A1I4H3H0"/>
<dbReference type="PROSITE" id="PS51318">
    <property type="entry name" value="TAT"/>
    <property type="match status" value="1"/>
</dbReference>
<name>A0A1I4H3H0_9HYPH</name>
<evidence type="ECO:0000313" key="3">
    <source>
        <dbReference type="Proteomes" id="UP000198804"/>
    </source>
</evidence>
<gene>
    <name evidence="2" type="ORF">SAMN04488125_113101</name>
</gene>
<feature type="signal peptide" evidence="1">
    <location>
        <begin position="1"/>
        <end position="27"/>
    </location>
</feature>
<feature type="chain" id="PRO_5011538532" description="Pectate lyase superfamily protein" evidence="1">
    <location>
        <begin position="28"/>
        <end position="125"/>
    </location>
</feature>
<dbReference type="InterPro" id="IPR006311">
    <property type="entry name" value="TAT_signal"/>
</dbReference>
<dbReference type="EMBL" id="FOSV01000013">
    <property type="protein sequence ID" value="SFL36177.1"/>
    <property type="molecule type" value="Genomic_DNA"/>
</dbReference>